<accession>A0A0F4KTA4</accession>
<feature type="domain" description="YbaK/aminoacyl-tRNA synthetase-associated" evidence="1">
    <location>
        <begin position="69"/>
        <end position="177"/>
    </location>
</feature>
<dbReference type="EMBL" id="JWME01000011">
    <property type="protein sequence ID" value="KJY49907.1"/>
    <property type="molecule type" value="Genomic_DNA"/>
</dbReference>
<dbReference type="SUPFAM" id="SSF55826">
    <property type="entry name" value="YbaK/ProRS associated domain"/>
    <property type="match status" value="1"/>
</dbReference>
<organism evidence="2 3">
    <name type="scientific">Bifidobacterium asteroides</name>
    <dbReference type="NCBI Taxonomy" id="1684"/>
    <lineage>
        <taxon>Bacteria</taxon>
        <taxon>Bacillati</taxon>
        <taxon>Actinomycetota</taxon>
        <taxon>Actinomycetes</taxon>
        <taxon>Bifidobacteriales</taxon>
        <taxon>Bifidobacteriaceae</taxon>
        <taxon>Bifidobacterium</taxon>
    </lineage>
</organism>
<sequence length="199" mass="21500">MSLDNDNAEPAARADLDALSSMGKRPVDAVNRIVPMAMRELLHGLRTNWRVVQHPPLDTIDQGMELGIADLLGLSVENLSKFLLLEDAGGLLILLVSKGIVRPDLHQVREVVGCRRLHMASAATLHQCLDTVPGRVSLLDLLDHQGQVDTVVLDGNLIATDQQTALPLGSDDVSVCLPGSCLPELARKLVSRVFILPES</sequence>
<proteinExistence type="predicted"/>
<dbReference type="Proteomes" id="UP000033648">
    <property type="component" value="Unassembled WGS sequence"/>
</dbReference>
<dbReference type="InterPro" id="IPR036754">
    <property type="entry name" value="YbaK/aa-tRNA-synt-asso_dom_sf"/>
</dbReference>
<dbReference type="Gene3D" id="3.90.960.10">
    <property type="entry name" value="YbaK/aminoacyl-tRNA synthetase-associated domain"/>
    <property type="match status" value="1"/>
</dbReference>
<protein>
    <recommendedName>
        <fullName evidence="1">YbaK/aminoacyl-tRNA synthetase-associated domain-containing protein</fullName>
    </recommendedName>
</protein>
<dbReference type="Pfam" id="PF04073">
    <property type="entry name" value="tRNA_edit"/>
    <property type="match status" value="1"/>
</dbReference>
<evidence type="ECO:0000313" key="3">
    <source>
        <dbReference type="Proteomes" id="UP000033648"/>
    </source>
</evidence>
<gene>
    <name evidence="2" type="ORF">JF69_12200</name>
</gene>
<dbReference type="AlphaFoldDB" id="A0A0F4KTA4"/>
<comment type="caution">
    <text evidence="2">The sequence shown here is derived from an EMBL/GenBank/DDBJ whole genome shotgun (WGS) entry which is preliminary data.</text>
</comment>
<reference evidence="2 3" key="1">
    <citation type="submission" date="2014-12" db="EMBL/GenBank/DDBJ databases">
        <title>Comparative genomics of the lactic acid bacteria isolated from the honey bee gut.</title>
        <authorList>
            <person name="Ellegaard K.M."/>
            <person name="Tamarit D."/>
            <person name="Javelind E."/>
            <person name="Olofsson T."/>
            <person name="Andersson S.G."/>
            <person name="Vasquez A."/>
        </authorList>
    </citation>
    <scope>NUCLEOTIDE SEQUENCE [LARGE SCALE GENOMIC DNA]</scope>
    <source>
        <strain evidence="2 3">Bin2</strain>
    </source>
</reference>
<evidence type="ECO:0000313" key="2">
    <source>
        <dbReference type="EMBL" id="KJY49907.1"/>
    </source>
</evidence>
<dbReference type="PATRIC" id="fig|1684.4.peg.1311"/>
<name>A0A0F4KTA4_9BIFI</name>
<dbReference type="OrthoDB" id="3232098at2"/>
<dbReference type="InterPro" id="IPR007214">
    <property type="entry name" value="YbaK/aa-tRNA-synth-assoc-dom"/>
</dbReference>
<dbReference type="GO" id="GO:0002161">
    <property type="term" value="F:aminoacyl-tRNA deacylase activity"/>
    <property type="evidence" value="ECO:0007669"/>
    <property type="project" value="InterPro"/>
</dbReference>
<evidence type="ECO:0000259" key="1">
    <source>
        <dbReference type="Pfam" id="PF04073"/>
    </source>
</evidence>